<dbReference type="PANTHER" id="PTHR33515">
    <property type="entry name" value="RIBOSOME-BINDING FACTOR A, CHLOROPLASTIC-RELATED"/>
    <property type="match status" value="1"/>
</dbReference>
<evidence type="ECO:0000256" key="1">
    <source>
        <dbReference type="ARBA" id="ARBA00022517"/>
    </source>
</evidence>
<gene>
    <name evidence="2" type="primary">rbfA</name>
    <name evidence="4" type="ORF">CXB77_10965</name>
</gene>
<dbReference type="EMBL" id="PPGH01000035">
    <property type="protein sequence ID" value="PQJ96277.1"/>
    <property type="molecule type" value="Genomic_DNA"/>
</dbReference>
<dbReference type="SUPFAM" id="SSF89919">
    <property type="entry name" value="Ribosome-binding factor A, RbfA"/>
    <property type="match status" value="2"/>
</dbReference>
<dbReference type="AlphaFoldDB" id="A0A2S7XRB5"/>
<evidence type="ECO:0000313" key="5">
    <source>
        <dbReference type="Proteomes" id="UP000239936"/>
    </source>
</evidence>
<keyword evidence="1 2" id="KW-0690">Ribosome biogenesis</keyword>
<sequence length="151" mass="16960">MKAFSRTDRIGTELRRELAQLLRDQVRDPRLANITVHEVRVTRDLAHAKVFFTCFPSAEPVEKSPPAPLFQRGEKEKPPLEKGGLGGFNAQAQERLLNGRLAGFLRHALAQTVQLRTIPQLHFVFDTSIGYGERLSVLIDQAVATESTEQE</sequence>
<accession>A0A2S7XRB5</accession>
<evidence type="ECO:0000256" key="3">
    <source>
        <dbReference type="SAM" id="MobiDB-lite"/>
    </source>
</evidence>
<comment type="function">
    <text evidence="2">One of several proteins that assist in the late maturation steps of the functional core of the 30S ribosomal subunit. Associates with free 30S ribosomal subunits (but not with 30S subunits that are part of 70S ribosomes or polysomes). Required for efficient processing of 16S rRNA. May interact with the 5'-terminal helix region of 16S rRNA.</text>
</comment>
<dbReference type="OrthoDB" id="307788at2"/>
<comment type="similarity">
    <text evidence="2">Belongs to the RbfA family.</text>
</comment>
<comment type="caution">
    <text evidence="4">The sequence shown here is derived from an EMBL/GenBank/DDBJ whole genome shotgun (WGS) entry which is preliminary data.</text>
</comment>
<dbReference type="GO" id="GO:0030490">
    <property type="term" value="P:maturation of SSU-rRNA"/>
    <property type="evidence" value="ECO:0007669"/>
    <property type="project" value="UniProtKB-UniRule"/>
</dbReference>
<dbReference type="Pfam" id="PF02033">
    <property type="entry name" value="RBFA"/>
    <property type="match status" value="2"/>
</dbReference>
<dbReference type="RefSeq" id="WP_105073902.1">
    <property type="nucleotide sequence ID" value="NZ_JAFLKP010000012.1"/>
</dbReference>
<reference evidence="4 5" key="1">
    <citation type="submission" date="2018-01" db="EMBL/GenBank/DDBJ databases">
        <title>The complete genome sequence of Chromatium okenii LaCa, a purple sulfur bacterium with a turbulent life.</title>
        <authorList>
            <person name="Luedin S.M."/>
            <person name="Liechti N."/>
            <person name="Storelli N."/>
            <person name="Danza F."/>
            <person name="Wittwer M."/>
            <person name="Pothier J.F."/>
            <person name="Tonolla M.A."/>
        </authorList>
    </citation>
    <scope>NUCLEOTIDE SEQUENCE [LARGE SCALE GENOMIC DNA]</scope>
    <source>
        <strain evidence="4 5">LaCa</strain>
    </source>
</reference>
<name>A0A2S7XRB5_9GAMM</name>
<organism evidence="4 5">
    <name type="scientific">Chromatium okenii</name>
    <dbReference type="NCBI Taxonomy" id="61644"/>
    <lineage>
        <taxon>Bacteria</taxon>
        <taxon>Pseudomonadati</taxon>
        <taxon>Pseudomonadota</taxon>
        <taxon>Gammaproteobacteria</taxon>
        <taxon>Chromatiales</taxon>
        <taxon>Chromatiaceae</taxon>
        <taxon>Chromatium</taxon>
    </lineage>
</organism>
<dbReference type="InterPro" id="IPR000238">
    <property type="entry name" value="RbfA"/>
</dbReference>
<dbReference type="InterPro" id="IPR015946">
    <property type="entry name" value="KH_dom-like_a/b"/>
</dbReference>
<dbReference type="Proteomes" id="UP000239936">
    <property type="component" value="Unassembled WGS sequence"/>
</dbReference>
<keyword evidence="2" id="KW-0963">Cytoplasm</keyword>
<keyword evidence="5" id="KW-1185">Reference proteome</keyword>
<dbReference type="HAMAP" id="MF_00003">
    <property type="entry name" value="RbfA"/>
    <property type="match status" value="1"/>
</dbReference>
<protein>
    <recommendedName>
        <fullName evidence="2">Ribosome-binding factor A</fullName>
    </recommendedName>
</protein>
<dbReference type="InterPro" id="IPR023799">
    <property type="entry name" value="RbfA_dom_sf"/>
</dbReference>
<comment type="subcellular location">
    <subcellularLocation>
        <location evidence="2">Cytoplasm</location>
    </subcellularLocation>
</comment>
<evidence type="ECO:0000313" key="4">
    <source>
        <dbReference type="EMBL" id="PQJ96277.1"/>
    </source>
</evidence>
<dbReference type="GO" id="GO:0043024">
    <property type="term" value="F:ribosomal small subunit binding"/>
    <property type="evidence" value="ECO:0007669"/>
    <property type="project" value="TreeGrafter"/>
</dbReference>
<dbReference type="Gene3D" id="3.30.300.20">
    <property type="match status" value="1"/>
</dbReference>
<evidence type="ECO:0000256" key="2">
    <source>
        <dbReference type="HAMAP-Rule" id="MF_00003"/>
    </source>
</evidence>
<dbReference type="GO" id="GO:0005829">
    <property type="term" value="C:cytosol"/>
    <property type="evidence" value="ECO:0007669"/>
    <property type="project" value="TreeGrafter"/>
</dbReference>
<dbReference type="PROSITE" id="PS01319">
    <property type="entry name" value="RBFA"/>
    <property type="match status" value="1"/>
</dbReference>
<comment type="subunit">
    <text evidence="2">Monomer. Binds 30S ribosomal subunits, but not 50S ribosomal subunits or 70S ribosomes.</text>
</comment>
<dbReference type="InterPro" id="IPR020053">
    <property type="entry name" value="Ribosome-bd_factorA_CS"/>
</dbReference>
<proteinExistence type="inferred from homology"/>
<feature type="region of interest" description="Disordered" evidence="3">
    <location>
        <begin position="60"/>
        <end position="85"/>
    </location>
</feature>
<dbReference type="PANTHER" id="PTHR33515:SF1">
    <property type="entry name" value="RIBOSOME-BINDING FACTOR A, CHLOROPLASTIC-RELATED"/>
    <property type="match status" value="1"/>
</dbReference>